<dbReference type="InterPro" id="IPR000835">
    <property type="entry name" value="HTH_MarR-typ"/>
</dbReference>
<dbReference type="EMBL" id="QQXL01000008">
    <property type="protein sequence ID" value="RKW69567.1"/>
    <property type="molecule type" value="Genomic_DNA"/>
</dbReference>
<dbReference type="PANTHER" id="PTHR33164:SF107">
    <property type="entry name" value="TRANSCRIPTIONAL REGULATORY PROTEIN"/>
    <property type="match status" value="1"/>
</dbReference>
<dbReference type="Gene3D" id="1.10.10.10">
    <property type="entry name" value="Winged helix-like DNA-binding domain superfamily/Winged helix DNA-binding domain"/>
    <property type="match status" value="1"/>
</dbReference>
<dbReference type="SMART" id="SM00347">
    <property type="entry name" value="HTH_MARR"/>
    <property type="match status" value="1"/>
</dbReference>
<dbReference type="AlphaFoldDB" id="A0A496PGG3"/>
<dbReference type="PRINTS" id="PR00598">
    <property type="entry name" value="HTHMARR"/>
</dbReference>
<accession>A0A496PGG3</accession>
<protein>
    <submittedName>
        <fullName evidence="2">MarR family transcriptional regulator</fullName>
    </submittedName>
</protein>
<dbReference type="PANTHER" id="PTHR33164">
    <property type="entry name" value="TRANSCRIPTIONAL REGULATOR, MARR FAMILY"/>
    <property type="match status" value="1"/>
</dbReference>
<gene>
    <name evidence="2" type="ORF">DWQ67_12255</name>
</gene>
<name>A0A496PGG3_9MICC</name>
<organism evidence="2 3">
    <name type="scientific">Galactobacter caseinivorans</name>
    <dbReference type="NCBI Taxonomy" id="2676123"/>
    <lineage>
        <taxon>Bacteria</taxon>
        <taxon>Bacillati</taxon>
        <taxon>Actinomycetota</taxon>
        <taxon>Actinomycetes</taxon>
        <taxon>Micrococcales</taxon>
        <taxon>Micrococcaceae</taxon>
        <taxon>Galactobacter</taxon>
    </lineage>
</organism>
<comment type="caution">
    <text evidence="2">The sequence shown here is derived from an EMBL/GenBank/DDBJ whole genome shotgun (WGS) entry which is preliminary data.</text>
</comment>
<keyword evidence="3" id="KW-1185">Reference proteome</keyword>
<evidence type="ECO:0000313" key="2">
    <source>
        <dbReference type="EMBL" id="RKW69567.1"/>
    </source>
</evidence>
<proteinExistence type="predicted"/>
<dbReference type="Pfam" id="PF12802">
    <property type="entry name" value="MarR_2"/>
    <property type="match status" value="1"/>
</dbReference>
<dbReference type="Proteomes" id="UP000273119">
    <property type="component" value="Unassembled WGS sequence"/>
</dbReference>
<feature type="domain" description="HTH marR-type" evidence="1">
    <location>
        <begin position="6"/>
        <end position="138"/>
    </location>
</feature>
<dbReference type="SUPFAM" id="SSF46785">
    <property type="entry name" value="Winged helix' DNA-binding domain"/>
    <property type="match status" value="1"/>
</dbReference>
<dbReference type="GO" id="GO:0006950">
    <property type="term" value="P:response to stress"/>
    <property type="evidence" value="ECO:0007669"/>
    <property type="project" value="TreeGrafter"/>
</dbReference>
<evidence type="ECO:0000313" key="3">
    <source>
        <dbReference type="Proteomes" id="UP000273119"/>
    </source>
</evidence>
<dbReference type="InterPro" id="IPR039422">
    <property type="entry name" value="MarR/SlyA-like"/>
</dbReference>
<evidence type="ECO:0000259" key="1">
    <source>
        <dbReference type="PROSITE" id="PS50995"/>
    </source>
</evidence>
<dbReference type="InterPro" id="IPR036388">
    <property type="entry name" value="WH-like_DNA-bd_sf"/>
</dbReference>
<dbReference type="RefSeq" id="WP_121485897.1">
    <property type="nucleotide sequence ID" value="NZ_QQXL01000008.1"/>
</dbReference>
<dbReference type="GO" id="GO:0003700">
    <property type="term" value="F:DNA-binding transcription factor activity"/>
    <property type="evidence" value="ECO:0007669"/>
    <property type="project" value="InterPro"/>
</dbReference>
<dbReference type="InterPro" id="IPR036390">
    <property type="entry name" value="WH_DNA-bd_sf"/>
</dbReference>
<dbReference type="PROSITE" id="PS50995">
    <property type="entry name" value="HTH_MARR_2"/>
    <property type="match status" value="1"/>
</dbReference>
<reference evidence="2 3" key="1">
    <citation type="submission" date="2018-07" db="EMBL/GenBank/DDBJ databases">
        <title>Arthrobacter sp. nov., isolated from raw cow's milk with high bacterial count.</title>
        <authorList>
            <person name="Hahne J."/>
            <person name="Isele D."/>
            <person name="Lipski A."/>
        </authorList>
    </citation>
    <scope>NUCLEOTIDE SEQUENCE [LARGE SCALE GENOMIC DNA]</scope>
    <source>
        <strain evidence="2 3">JZ R-183</strain>
    </source>
</reference>
<sequence>MSPRRPPRLVFLLTTAERSVRRWIDARGKGAGVTAATSGVLFYLASQPGATMSQLAAALGASPAGTTGLIKRMEASGLVERALDEADQRVTRVALTTKGAATGREAIAAIGHLNAALTQGFEPHELDIVARWLGQAAQLLDAPPEPD</sequence>